<dbReference type="EMBL" id="JACIDV010000016">
    <property type="protein sequence ID" value="MBB3948226.1"/>
    <property type="molecule type" value="Genomic_DNA"/>
</dbReference>
<evidence type="ECO:0000256" key="1">
    <source>
        <dbReference type="SAM" id="Phobius"/>
    </source>
</evidence>
<organism evidence="2 3">
    <name type="scientific">Rhizobium skierniewicense</name>
    <dbReference type="NCBI Taxonomy" id="984260"/>
    <lineage>
        <taxon>Bacteria</taxon>
        <taxon>Pseudomonadati</taxon>
        <taxon>Pseudomonadota</taxon>
        <taxon>Alphaproteobacteria</taxon>
        <taxon>Hyphomicrobiales</taxon>
        <taxon>Rhizobiaceae</taxon>
        <taxon>Rhizobium/Agrobacterium group</taxon>
        <taxon>Rhizobium</taxon>
    </lineage>
</organism>
<proteinExistence type="predicted"/>
<name>A0A7W6CJF0_9HYPH</name>
<dbReference type="AlphaFoldDB" id="A0A7W6CJF0"/>
<keyword evidence="3" id="KW-1185">Reference proteome</keyword>
<dbReference type="Proteomes" id="UP000565286">
    <property type="component" value="Unassembled WGS sequence"/>
</dbReference>
<feature type="transmembrane region" description="Helical" evidence="1">
    <location>
        <begin position="6"/>
        <end position="30"/>
    </location>
</feature>
<reference evidence="2 3" key="1">
    <citation type="submission" date="2020-08" db="EMBL/GenBank/DDBJ databases">
        <title>Genomic Encyclopedia of Type Strains, Phase IV (KMG-IV): sequencing the most valuable type-strain genomes for metagenomic binning, comparative biology and taxonomic classification.</title>
        <authorList>
            <person name="Goeker M."/>
        </authorList>
    </citation>
    <scope>NUCLEOTIDE SEQUENCE [LARGE SCALE GENOMIC DNA]</scope>
    <source>
        <strain evidence="2 3">DSM 26438</strain>
    </source>
</reference>
<keyword evidence="1" id="KW-0472">Membrane</keyword>
<keyword evidence="1" id="KW-1133">Transmembrane helix</keyword>
<comment type="caution">
    <text evidence="2">The sequence shown here is derived from an EMBL/GenBank/DDBJ whole genome shotgun (WGS) entry which is preliminary data.</text>
</comment>
<accession>A0A7W6CJF0</accession>
<evidence type="ECO:0000313" key="3">
    <source>
        <dbReference type="Proteomes" id="UP000565286"/>
    </source>
</evidence>
<protein>
    <submittedName>
        <fullName evidence="2">Uncharacterized protein</fullName>
    </submittedName>
</protein>
<sequence>MYYLHLIAALNPFVLATLLLVLLAGAYNAWVSHR</sequence>
<gene>
    <name evidence="2" type="ORF">GGQ73_004202</name>
</gene>
<keyword evidence="1" id="KW-0812">Transmembrane</keyword>
<evidence type="ECO:0000313" key="2">
    <source>
        <dbReference type="EMBL" id="MBB3948226.1"/>
    </source>
</evidence>